<name>A0A0A9HIL7_ARUDO</name>
<reference evidence="1" key="2">
    <citation type="journal article" date="2015" name="Data Brief">
        <title>Shoot transcriptome of the giant reed, Arundo donax.</title>
        <authorList>
            <person name="Barrero R.A."/>
            <person name="Guerrero F.D."/>
            <person name="Moolhuijzen P."/>
            <person name="Goolsby J.A."/>
            <person name="Tidwell J."/>
            <person name="Bellgard S.E."/>
            <person name="Bellgard M.I."/>
        </authorList>
    </citation>
    <scope>NUCLEOTIDE SEQUENCE</scope>
    <source>
        <tissue evidence="1">Shoot tissue taken approximately 20 cm above the soil surface</tissue>
    </source>
</reference>
<reference evidence="1" key="1">
    <citation type="submission" date="2014-09" db="EMBL/GenBank/DDBJ databases">
        <authorList>
            <person name="Magalhaes I.L.F."/>
            <person name="Oliveira U."/>
            <person name="Santos F.R."/>
            <person name="Vidigal T.H.D.A."/>
            <person name="Brescovit A.D."/>
            <person name="Santos A.J."/>
        </authorList>
    </citation>
    <scope>NUCLEOTIDE SEQUENCE</scope>
    <source>
        <tissue evidence="1">Shoot tissue taken approximately 20 cm above the soil surface</tissue>
    </source>
</reference>
<proteinExistence type="predicted"/>
<dbReference type="AlphaFoldDB" id="A0A0A9HIL7"/>
<accession>A0A0A9HIL7</accession>
<dbReference type="EMBL" id="GBRH01160881">
    <property type="protein sequence ID" value="JAE37015.1"/>
    <property type="molecule type" value="Transcribed_RNA"/>
</dbReference>
<sequence length="61" mass="7120">MVLMVISLVRSGEGKGEGFEDVARYWARVKDGRFALSYLDKQVFSWSVKDVFDKDLFRNKE</sequence>
<protein>
    <submittedName>
        <fullName evidence="1">Uncharacterized protein</fullName>
    </submittedName>
</protein>
<evidence type="ECO:0000313" key="1">
    <source>
        <dbReference type="EMBL" id="JAE37015.1"/>
    </source>
</evidence>
<organism evidence="1">
    <name type="scientific">Arundo donax</name>
    <name type="common">Giant reed</name>
    <name type="synonym">Donax arundinaceus</name>
    <dbReference type="NCBI Taxonomy" id="35708"/>
    <lineage>
        <taxon>Eukaryota</taxon>
        <taxon>Viridiplantae</taxon>
        <taxon>Streptophyta</taxon>
        <taxon>Embryophyta</taxon>
        <taxon>Tracheophyta</taxon>
        <taxon>Spermatophyta</taxon>
        <taxon>Magnoliopsida</taxon>
        <taxon>Liliopsida</taxon>
        <taxon>Poales</taxon>
        <taxon>Poaceae</taxon>
        <taxon>PACMAD clade</taxon>
        <taxon>Arundinoideae</taxon>
        <taxon>Arundineae</taxon>
        <taxon>Arundo</taxon>
    </lineage>
</organism>